<evidence type="ECO:0000259" key="3">
    <source>
        <dbReference type="Pfam" id="PF02230"/>
    </source>
</evidence>
<accession>A0A4R8MY22</accession>
<sequence length="219" mass="24903">MEKPLEYLVRKPKVSIENPPLLLLLHGVGSNEEDLFSLSNYLPESLLVVSVRGPLILGTGSYGWYEVLFTTGQPKINLEQEAESRKLLLQFLEYLKTNYQFDESNVWIGGFSQGAIMSYSIGLLHPEKVKGIIALSGRLLEENKIQVKVSEKVLGKKIFISHGTNDRVLSVEYARSVKGYLESIGLHPRYQEYEEGHSINREMLKDLIQWLEVELGNHN</sequence>
<dbReference type="InterPro" id="IPR050565">
    <property type="entry name" value="LYPA1-2/EST-like"/>
</dbReference>
<protein>
    <submittedName>
        <fullName evidence="4">Phospholipase/carboxylesterase</fullName>
    </submittedName>
</protein>
<dbReference type="STRING" id="1193051.LEP1GSC017_1802"/>
<comment type="similarity">
    <text evidence="1">Belongs to the AB hydrolase superfamily. AB hydrolase 2 family.</text>
</comment>
<comment type="caution">
    <text evidence="4">The sequence shown here is derived from an EMBL/GenBank/DDBJ whole genome shotgun (WGS) entry which is preliminary data.</text>
</comment>
<organism evidence="4 5">
    <name type="scientific">Leptospira meyeri</name>
    <dbReference type="NCBI Taxonomy" id="29508"/>
    <lineage>
        <taxon>Bacteria</taxon>
        <taxon>Pseudomonadati</taxon>
        <taxon>Spirochaetota</taxon>
        <taxon>Spirochaetia</taxon>
        <taxon>Leptospirales</taxon>
        <taxon>Leptospiraceae</taxon>
        <taxon>Leptospira</taxon>
    </lineage>
</organism>
<dbReference type="AlphaFoldDB" id="A0A4R8MY22"/>
<dbReference type="PANTHER" id="PTHR10655:SF17">
    <property type="entry name" value="LYSOPHOSPHOLIPASE-LIKE PROTEIN 1"/>
    <property type="match status" value="1"/>
</dbReference>
<dbReference type="EMBL" id="SORO01000001">
    <property type="protein sequence ID" value="TDY73178.1"/>
    <property type="molecule type" value="Genomic_DNA"/>
</dbReference>
<evidence type="ECO:0000313" key="4">
    <source>
        <dbReference type="EMBL" id="TDY73178.1"/>
    </source>
</evidence>
<feature type="domain" description="Phospholipase/carboxylesterase/thioesterase" evidence="3">
    <location>
        <begin position="20"/>
        <end position="212"/>
    </location>
</feature>
<name>A0A4R8MY22_LEPME</name>
<dbReference type="Gene3D" id="3.40.50.1820">
    <property type="entry name" value="alpha/beta hydrolase"/>
    <property type="match status" value="1"/>
</dbReference>
<dbReference type="Pfam" id="PF02230">
    <property type="entry name" value="Abhydrolase_2"/>
    <property type="match status" value="1"/>
</dbReference>
<dbReference type="PANTHER" id="PTHR10655">
    <property type="entry name" value="LYSOPHOSPHOLIPASE-RELATED"/>
    <property type="match status" value="1"/>
</dbReference>
<evidence type="ECO:0000313" key="5">
    <source>
        <dbReference type="Proteomes" id="UP000294684"/>
    </source>
</evidence>
<evidence type="ECO:0000256" key="2">
    <source>
        <dbReference type="ARBA" id="ARBA00022801"/>
    </source>
</evidence>
<proteinExistence type="inferred from homology"/>
<dbReference type="Proteomes" id="UP000294684">
    <property type="component" value="Unassembled WGS sequence"/>
</dbReference>
<dbReference type="InterPro" id="IPR029058">
    <property type="entry name" value="AB_hydrolase_fold"/>
</dbReference>
<evidence type="ECO:0000256" key="1">
    <source>
        <dbReference type="ARBA" id="ARBA00006499"/>
    </source>
</evidence>
<gene>
    <name evidence="4" type="ORF">CLV96_2201</name>
</gene>
<reference evidence="4 5" key="1">
    <citation type="submission" date="2019-03" db="EMBL/GenBank/DDBJ databases">
        <title>Genomic Encyclopedia of Archaeal and Bacterial Type Strains, Phase II (KMG-II): from individual species to whole genera.</title>
        <authorList>
            <person name="Goeker M."/>
        </authorList>
    </citation>
    <scope>NUCLEOTIDE SEQUENCE [LARGE SCALE GENOMIC DNA]</scope>
    <source>
        <strain evidence="4 5">DSM 21537</strain>
    </source>
</reference>
<dbReference type="SUPFAM" id="SSF53474">
    <property type="entry name" value="alpha/beta-Hydrolases"/>
    <property type="match status" value="1"/>
</dbReference>
<dbReference type="OrthoDB" id="9795555at2"/>
<keyword evidence="5" id="KW-1185">Reference proteome</keyword>
<dbReference type="GO" id="GO:0016787">
    <property type="term" value="F:hydrolase activity"/>
    <property type="evidence" value="ECO:0007669"/>
    <property type="project" value="UniProtKB-KW"/>
</dbReference>
<dbReference type="RefSeq" id="WP_004787478.1">
    <property type="nucleotide sequence ID" value="NZ_SORO01000001.1"/>
</dbReference>
<dbReference type="GeneID" id="79827497"/>
<dbReference type="InterPro" id="IPR003140">
    <property type="entry name" value="PLipase/COase/thioEstase"/>
</dbReference>
<keyword evidence="2" id="KW-0378">Hydrolase</keyword>